<name>A0A438CZ86_VITVI</name>
<dbReference type="PANTHER" id="PTHR11439:SF467">
    <property type="entry name" value="INTEGRASE CATALYTIC DOMAIN-CONTAINING PROTEIN"/>
    <property type="match status" value="1"/>
</dbReference>
<dbReference type="InterPro" id="IPR043502">
    <property type="entry name" value="DNA/RNA_pol_sf"/>
</dbReference>
<dbReference type="EMBL" id="QGNW01001890">
    <property type="protein sequence ID" value="RVW28514.1"/>
    <property type="molecule type" value="Genomic_DNA"/>
</dbReference>
<dbReference type="Proteomes" id="UP000288805">
    <property type="component" value="Unassembled WGS sequence"/>
</dbReference>
<comment type="caution">
    <text evidence="4">The sequence shown here is derived from an EMBL/GenBank/DDBJ whole genome shotgun (WGS) entry which is preliminary data.</text>
</comment>
<dbReference type="SUPFAM" id="SSF56672">
    <property type="entry name" value="DNA/RNA polymerases"/>
    <property type="match status" value="1"/>
</dbReference>
<feature type="domain" description="GAG-pre-integrase" evidence="3">
    <location>
        <begin position="204"/>
        <end position="278"/>
    </location>
</feature>
<feature type="domain" description="Reverse transcriptase Ty1/copia-type" evidence="2">
    <location>
        <begin position="577"/>
        <end position="632"/>
    </location>
</feature>
<dbReference type="InterPro" id="IPR036397">
    <property type="entry name" value="RNaseH_sf"/>
</dbReference>
<protein>
    <submittedName>
        <fullName evidence="4">Retrovirus-related Pol polyprotein from transposon TNT 1-94</fullName>
    </submittedName>
</protein>
<dbReference type="InterPro" id="IPR025724">
    <property type="entry name" value="GAG-pre-integrase_dom"/>
</dbReference>
<dbReference type="Gene3D" id="3.30.420.10">
    <property type="entry name" value="Ribonuclease H-like superfamily/Ribonuclease H"/>
    <property type="match status" value="1"/>
</dbReference>
<dbReference type="SUPFAM" id="SSF53098">
    <property type="entry name" value="Ribonuclease H-like"/>
    <property type="match status" value="1"/>
</dbReference>
<dbReference type="InterPro" id="IPR013103">
    <property type="entry name" value="RVT_2"/>
</dbReference>
<evidence type="ECO:0000256" key="1">
    <source>
        <dbReference type="SAM" id="MobiDB-lite"/>
    </source>
</evidence>
<evidence type="ECO:0000313" key="4">
    <source>
        <dbReference type="EMBL" id="RVW28514.1"/>
    </source>
</evidence>
<dbReference type="InterPro" id="IPR012337">
    <property type="entry name" value="RNaseH-like_sf"/>
</dbReference>
<feature type="compositionally biased region" description="Polar residues" evidence="1">
    <location>
        <begin position="470"/>
        <end position="482"/>
    </location>
</feature>
<gene>
    <name evidence="4" type="primary">POLX_1418</name>
    <name evidence="4" type="ORF">CK203_103984</name>
</gene>
<evidence type="ECO:0000259" key="3">
    <source>
        <dbReference type="Pfam" id="PF13976"/>
    </source>
</evidence>
<evidence type="ECO:0000259" key="2">
    <source>
        <dbReference type="Pfam" id="PF07727"/>
    </source>
</evidence>
<organism evidence="4 5">
    <name type="scientific">Vitis vinifera</name>
    <name type="common">Grape</name>
    <dbReference type="NCBI Taxonomy" id="29760"/>
    <lineage>
        <taxon>Eukaryota</taxon>
        <taxon>Viridiplantae</taxon>
        <taxon>Streptophyta</taxon>
        <taxon>Embryophyta</taxon>
        <taxon>Tracheophyta</taxon>
        <taxon>Spermatophyta</taxon>
        <taxon>Magnoliopsida</taxon>
        <taxon>eudicotyledons</taxon>
        <taxon>Gunneridae</taxon>
        <taxon>Pentapetalae</taxon>
        <taxon>rosids</taxon>
        <taxon>Vitales</taxon>
        <taxon>Vitaceae</taxon>
        <taxon>Viteae</taxon>
        <taxon>Vitis</taxon>
    </lineage>
</organism>
<proteinExistence type="predicted"/>
<sequence length="733" mass="84042">MDIDYAIRKDEPHKITNTSTPEEILLYECWEKSNRLSVIQSLGKHPDYEVRIPEAHRYKRCTRTHHGDERHSGSIEKLEVEMSESFLVHFILNTLLPRYGPFKISYNTHKDKWSINELMTMCVQEEGRLLMEQGESAMLGMQNLRKPVTSEQFILSRNKMGSHVEAIGTFSRRVPFGYSFHFSETSFSLIYKSDCVGNGILSDGLYCIFLQNDTTHNSLHVQTGIKRCVVNEDSSTLWHWRLGHISIDKIKRLVNDGILSTLDFTDFETCVDYIKGKQTNKSKRGATRSSAILEIIHTDICSLDMDSHGQKYFISFIDDFSRYMYLYILHNKNEALEAFKVFKTEVEKQCVSSRTRIVAQYTMSGFQKPKWCSRKKKLNLIGHGEDTRIVESRNAKFLEYDLVSGSDQFRNIVFDIDHTESQPSTSSDRLFIVHNTPQVQSGVKRTIAEVQLVVEVPQAVDNIPVNQVDQELPDTSKQQVEPHTSLEDIGAENDPESFSQAMSCKESELWYNAMKDEMSSMKCNDVWDLVELANGAKTIVRGGVYMKQPKGFPASDGEKLVCKLKKSIYGLKQASRQCGSKVCFLVLYVDDILLATNDKSLLHEVKQFLSENFDMKDMCETSYVIGIKIHRNRFQVESLMYAQVCTRPDIAFAVGMLRRYQSNPGKDHWKAAKKVMRYLQGTKDYKLMYIRTNNLEVVGYSDSDFAGCFDSRKSTFGYIFILAGGAISWRSVK</sequence>
<dbReference type="AlphaFoldDB" id="A0A438CZ86"/>
<evidence type="ECO:0000313" key="5">
    <source>
        <dbReference type="Proteomes" id="UP000288805"/>
    </source>
</evidence>
<dbReference type="GO" id="GO:0003676">
    <property type="term" value="F:nucleic acid binding"/>
    <property type="evidence" value="ECO:0007669"/>
    <property type="project" value="InterPro"/>
</dbReference>
<dbReference type="Pfam" id="PF07727">
    <property type="entry name" value="RVT_2"/>
    <property type="match status" value="1"/>
</dbReference>
<reference evidence="4 5" key="1">
    <citation type="journal article" date="2018" name="PLoS Genet.">
        <title>Population sequencing reveals clonal diversity and ancestral inbreeding in the grapevine cultivar Chardonnay.</title>
        <authorList>
            <person name="Roach M.J."/>
            <person name="Johnson D.L."/>
            <person name="Bohlmann J."/>
            <person name="van Vuuren H.J."/>
            <person name="Jones S.J."/>
            <person name="Pretorius I.S."/>
            <person name="Schmidt S.A."/>
            <person name="Borneman A.R."/>
        </authorList>
    </citation>
    <scope>NUCLEOTIDE SEQUENCE [LARGE SCALE GENOMIC DNA]</scope>
    <source>
        <strain evidence="5">cv. Chardonnay</strain>
        <tissue evidence="4">Leaf</tissue>
    </source>
</reference>
<feature type="region of interest" description="Disordered" evidence="1">
    <location>
        <begin position="470"/>
        <end position="497"/>
    </location>
</feature>
<dbReference type="PANTHER" id="PTHR11439">
    <property type="entry name" value="GAG-POL-RELATED RETROTRANSPOSON"/>
    <property type="match status" value="1"/>
</dbReference>
<accession>A0A438CZ86</accession>
<dbReference type="Pfam" id="PF13976">
    <property type="entry name" value="gag_pre-integrs"/>
    <property type="match status" value="1"/>
</dbReference>